<keyword evidence="3 9" id="KW-1133">Transmembrane helix</keyword>
<dbReference type="OMA" id="CILEIYK"/>
<accession>A0A2T7P908</accession>
<dbReference type="PROSITE" id="PS50262">
    <property type="entry name" value="G_PROTEIN_RECEP_F1_2"/>
    <property type="match status" value="1"/>
</dbReference>
<comment type="subcellular location">
    <subcellularLocation>
        <location evidence="1">Membrane</location>
        <topology evidence="1">Multi-pass membrane protein</topology>
    </subcellularLocation>
</comment>
<feature type="transmembrane region" description="Helical" evidence="9">
    <location>
        <begin position="32"/>
        <end position="53"/>
    </location>
</feature>
<dbReference type="PANTHER" id="PTHR24243:SF230">
    <property type="entry name" value="G-PROTEIN COUPLED RECEPTORS FAMILY 1 PROFILE DOMAIN-CONTAINING PROTEIN"/>
    <property type="match status" value="1"/>
</dbReference>
<evidence type="ECO:0000256" key="7">
    <source>
        <dbReference type="ARBA" id="ARBA00023224"/>
    </source>
</evidence>
<gene>
    <name evidence="11" type="ORF">C0Q70_09157</name>
</gene>
<feature type="transmembrane region" description="Helical" evidence="9">
    <location>
        <begin position="284"/>
        <end position="306"/>
    </location>
</feature>
<comment type="caution">
    <text evidence="11">The sequence shown here is derived from an EMBL/GenBank/DDBJ whole genome shotgun (WGS) entry which is preliminary data.</text>
</comment>
<evidence type="ECO:0000256" key="4">
    <source>
        <dbReference type="ARBA" id="ARBA00023040"/>
    </source>
</evidence>
<organism evidence="11 12">
    <name type="scientific">Pomacea canaliculata</name>
    <name type="common">Golden apple snail</name>
    <dbReference type="NCBI Taxonomy" id="400727"/>
    <lineage>
        <taxon>Eukaryota</taxon>
        <taxon>Metazoa</taxon>
        <taxon>Spiralia</taxon>
        <taxon>Lophotrochozoa</taxon>
        <taxon>Mollusca</taxon>
        <taxon>Gastropoda</taxon>
        <taxon>Caenogastropoda</taxon>
        <taxon>Architaenioglossa</taxon>
        <taxon>Ampullarioidea</taxon>
        <taxon>Ampullariidae</taxon>
        <taxon>Pomacea</taxon>
    </lineage>
</organism>
<keyword evidence="5 9" id="KW-0472">Membrane</keyword>
<dbReference type="PROSITE" id="PS00237">
    <property type="entry name" value="G_PROTEIN_RECEP_F1_1"/>
    <property type="match status" value="1"/>
</dbReference>
<dbReference type="InterPro" id="IPR000276">
    <property type="entry name" value="GPCR_Rhodpsn"/>
</dbReference>
<sequence>MNNTNDTDYEFYENYVKTYEKYVTIYYVFYKVYIWVLVGVGVPGNVACILVTTSMTLTTATLYMSLLAVADLLALVLRLISHQIGVYKVPLNTFVCKMDVFVQLVSNYANWTLVLVCCERFLSIRFPLKKKIYFTKKRAILIAVLLGMILCLCYLYAFIQRDHREKRYCVYSQSFYDVVETYWYWITAFIYIFLPFILLLIFPCLIIASLRRQRKAREAMVRTTPDKSGETTQTRVEVAISVMVVWDAIVVFVTYAPICILEIYKPFDIVNLDTVRSTFSMAMSRHIAIALSEANYAVDFVIYFSASKKFRSRFKKLIRKCLTYRCRRDQE</sequence>
<evidence type="ECO:0000256" key="2">
    <source>
        <dbReference type="ARBA" id="ARBA00022692"/>
    </source>
</evidence>
<evidence type="ECO:0000313" key="12">
    <source>
        <dbReference type="Proteomes" id="UP000245119"/>
    </source>
</evidence>
<keyword evidence="6 8" id="KW-0675">Receptor</keyword>
<dbReference type="EMBL" id="PZQS01000005">
    <property type="protein sequence ID" value="PVD29900.1"/>
    <property type="molecule type" value="Genomic_DNA"/>
</dbReference>
<keyword evidence="2 8" id="KW-0812">Transmembrane</keyword>
<dbReference type="Gene3D" id="1.20.1070.10">
    <property type="entry name" value="Rhodopsin 7-helix transmembrane proteins"/>
    <property type="match status" value="1"/>
</dbReference>
<dbReference type="InterPro" id="IPR017452">
    <property type="entry name" value="GPCR_Rhodpsn_7TM"/>
</dbReference>
<dbReference type="PANTHER" id="PTHR24243">
    <property type="entry name" value="G-PROTEIN COUPLED RECEPTOR"/>
    <property type="match status" value="1"/>
</dbReference>
<evidence type="ECO:0000256" key="3">
    <source>
        <dbReference type="ARBA" id="ARBA00022989"/>
    </source>
</evidence>
<dbReference type="Proteomes" id="UP000245119">
    <property type="component" value="Linkage Group LG5"/>
</dbReference>
<evidence type="ECO:0000256" key="6">
    <source>
        <dbReference type="ARBA" id="ARBA00023170"/>
    </source>
</evidence>
<evidence type="ECO:0000256" key="5">
    <source>
        <dbReference type="ARBA" id="ARBA00023136"/>
    </source>
</evidence>
<feature type="transmembrane region" description="Helical" evidence="9">
    <location>
        <begin position="139"/>
        <end position="159"/>
    </location>
</feature>
<name>A0A2T7P908_POMCA</name>
<dbReference type="OrthoDB" id="6263067at2759"/>
<keyword evidence="4 8" id="KW-0297">G-protein coupled receptor</keyword>
<dbReference type="SUPFAM" id="SSF81321">
    <property type="entry name" value="Family A G protein-coupled receptor-like"/>
    <property type="match status" value="1"/>
</dbReference>
<dbReference type="GO" id="GO:0004930">
    <property type="term" value="F:G protein-coupled receptor activity"/>
    <property type="evidence" value="ECO:0007669"/>
    <property type="project" value="UniProtKB-KW"/>
</dbReference>
<evidence type="ECO:0000256" key="1">
    <source>
        <dbReference type="ARBA" id="ARBA00004141"/>
    </source>
</evidence>
<dbReference type="GO" id="GO:0005886">
    <property type="term" value="C:plasma membrane"/>
    <property type="evidence" value="ECO:0007669"/>
    <property type="project" value="TreeGrafter"/>
</dbReference>
<protein>
    <recommendedName>
        <fullName evidence="10">G-protein coupled receptors family 1 profile domain-containing protein</fullName>
    </recommendedName>
</protein>
<evidence type="ECO:0000256" key="9">
    <source>
        <dbReference type="SAM" id="Phobius"/>
    </source>
</evidence>
<comment type="similarity">
    <text evidence="8">Belongs to the G-protein coupled receptor 1 family.</text>
</comment>
<keyword evidence="7 8" id="KW-0807">Transducer</keyword>
<evidence type="ECO:0000259" key="10">
    <source>
        <dbReference type="PROSITE" id="PS50262"/>
    </source>
</evidence>
<keyword evidence="12" id="KW-1185">Reference proteome</keyword>
<dbReference type="Pfam" id="PF00001">
    <property type="entry name" value="7tm_1"/>
    <property type="match status" value="1"/>
</dbReference>
<feature type="domain" description="G-protein coupled receptors family 1 profile" evidence="10">
    <location>
        <begin position="44"/>
        <end position="303"/>
    </location>
</feature>
<dbReference type="PRINTS" id="PR00237">
    <property type="entry name" value="GPCRRHODOPSN"/>
</dbReference>
<dbReference type="AlphaFoldDB" id="A0A2T7P908"/>
<feature type="transmembrane region" description="Helical" evidence="9">
    <location>
        <begin position="238"/>
        <end position="264"/>
    </location>
</feature>
<feature type="transmembrane region" description="Helical" evidence="9">
    <location>
        <begin position="60"/>
        <end position="80"/>
    </location>
</feature>
<feature type="transmembrane region" description="Helical" evidence="9">
    <location>
        <begin position="182"/>
        <end position="210"/>
    </location>
</feature>
<proteinExistence type="inferred from homology"/>
<reference evidence="11 12" key="1">
    <citation type="submission" date="2018-04" db="EMBL/GenBank/DDBJ databases">
        <title>The genome of golden apple snail Pomacea canaliculata provides insight into stress tolerance and invasive adaptation.</title>
        <authorList>
            <person name="Liu C."/>
            <person name="Liu B."/>
            <person name="Ren Y."/>
            <person name="Zhang Y."/>
            <person name="Wang H."/>
            <person name="Li S."/>
            <person name="Jiang F."/>
            <person name="Yin L."/>
            <person name="Zhang G."/>
            <person name="Qian W."/>
            <person name="Fan W."/>
        </authorList>
    </citation>
    <scope>NUCLEOTIDE SEQUENCE [LARGE SCALE GENOMIC DNA]</scope>
    <source>
        <strain evidence="11">SZHN2017</strain>
        <tissue evidence="11">Muscle</tissue>
    </source>
</reference>
<evidence type="ECO:0000313" key="11">
    <source>
        <dbReference type="EMBL" id="PVD29900.1"/>
    </source>
</evidence>
<evidence type="ECO:0000256" key="8">
    <source>
        <dbReference type="RuleBase" id="RU000688"/>
    </source>
</evidence>